<dbReference type="EMBL" id="JARWAF010000013">
    <property type="protein sequence ID" value="MDJ1643974.1"/>
    <property type="molecule type" value="Genomic_DNA"/>
</dbReference>
<evidence type="ECO:0000313" key="2">
    <source>
        <dbReference type="Proteomes" id="UP001237194"/>
    </source>
</evidence>
<dbReference type="Proteomes" id="UP001237194">
    <property type="component" value="Unassembled WGS sequence"/>
</dbReference>
<comment type="caution">
    <text evidence="1">The sequence shown here is derived from an EMBL/GenBank/DDBJ whole genome shotgun (WGS) entry which is preliminary data.</text>
</comment>
<reference evidence="1 2" key="1">
    <citation type="submission" date="2023-04" db="EMBL/GenBank/DDBJ databases">
        <title>A novel species of the genus Streptomyces: Streptomyces pakalii sp. nov. isolated from a Mexican soil jungle.</title>
        <authorList>
            <person name="Chavez-Hernandez M.A."/>
            <person name="Ortiz-Alvarez J."/>
            <person name="Villa-Tanaca L."/>
            <person name="Hernandez-Rodriguez C."/>
        </authorList>
    </citation>
    <scope>NUCLEOTIDE SEQUENCE [LARGE SCALE GENOMIC DNA]</scope>
    <source>
        <strain evidence="1 2">ENCB-J15</strain>
    </source>
</reference>
<accession>A0ABT7DDU3</accession>
<keyword evidence="2" id="KW-1185">Reference proteome</keyword>
<name>A0ABT7DDU3_9ACTN</name>
<organism evidence="1 2">
    <name type="scientific">Streptomyces pakalii</name>
    <dbReference type="NCBI Taxonomy" id="3036494"/>
    <lineage>
        <taxon>Bacteria</taxon>
        <taxon>Bacillati</taxon>
        <taxon>Actinomycetota</taxon>
        <taxon>Actinomycetes</taxon>
        <taxon>Kitasatosporales</taxon>
        <taxon>Streptomycetaceae</taxon>
        <taxon>Streptomyces</taxon>
    </lineage>
</organism>
<dbReference type="RefSeq" id="WP_283898869.1">
    <property type="nucleotide sequence ID" value="NZ_JARWAF010000013.1"/>
</dbReference>
<proteinExistence type="predicted"/>
<evidence type="ECO:0000313" key="1">
    <source>
        <dbReference type="EMBL" id="MDJ1643974.1"/>
    </source>
</evidence>
<sequence length="381" mass="42142">MPAFYRELLDTDLSVLDALADTWRDAHTATEKLPKRMMDEVLRPIRDKGYWEGAAAPHAWSLIDDIARQLTAATKVAKALSGVLDDAVADLKVVRRDLKDAVQRALDQGLAVDASGTVSGYITSEHHIPMGQRVYSARYAELAQEEIDEIVRRGITADQNLSMTLMADVGIGTWFNTKPQHSSIDTTDRIGVDEYNAYHRVLAGKDPYPEAKDDSPYGLGLDYVTGLGPRHKDFTNGDRMAELMQSMESMKDIRKQTVEQWEETGEKEGKAAFSISESGKVGAAKKLLTEDLPAIVTNDPDHLGEAFMGSYNVDYVVRGKDPDGSLVVEYTLNNTTSSESALHFIGYYDWLKYAEIADGPVTSAVSQTVTWTERIPSGRDK</sequence>
<protein>
    <recommendedName>
        <fullName evidence="3">WXG100 family type VII secretion target</fullName>
    </recommendedName>
</protein>
<gene>
    <name evidence="1" type="ORF">P5W92_26715</name>
</gene>
<evidence type="ECO:0008006" key="3">
    <source>
        <dbReference type="Google" id="ProtNLM"/>
    </source>
</evidence>